<name>A0ACC2KEV1_PERAE</name>
<sequence length="153" mass="17650">MAALLHFDGLTYVIESNPISKPADNAHKDDHDVYEQWVFDNKSTRHLLVRFISSNLVKQLEHFNTAKEIYDYAMNKYDETSKSHLMELGHFSSQGRKKRGESGQQGKVTKEHGDYVETLTESMMVDTNDKNRWIDSGDTLHISRTKVGFVELK</sequence>
<proteinExistence type="predicted"/>
<evidence type="ECO:0000313" key="2">
    <source>
        <dbReference type="Proteomes" id="UP001234297"/>
    </source>
</evidence>
<comment type="caution">
    <text evidence="1">The sequence shown here is derived from an EMBL/GenBank/DDBJ whole genome shotgun (WGS) entry which is preliminary data.</text>
</comment>
<gene>
    <name evidence="1" type="ORF">MRB53_028081</name>
</gene>
<accession>A0ACC2KEV1</accession>
<organism evidence="1 2">
    <name type="scientific">Persea americana</name>
    <name type="common">Avocado</name>
    <dbReference type="NCBI Taxonomy" id="3435"/>
    <lineage>
        <taxon>Eukaryota</taxon>
        <taxon>Viridiplantae</taxon>
        <taxon>Streptophyta</taxon>
        <taxon>Embryophyta</taxon>
        <taxon>Tracheophyta</taxon>
        <taxon>Spermatophyta</taxon>
        <taxon>Magnoliopsida</taxon>
        <taxon>Magnoliidae</taxon>
        <taxon>Laurales</taxon>
        <taxon>Lauraceae</taxon>
        <taxon>Persea</taxon>
    </lineage>
</organism>
<keyword evidence="2" id="KW-1185">Reference proteome</keyword>
<evidence type="ECO:0000313" key="1">
    <source>
        <dbReference type="EMBL" id="KAJ8619552.1"/>
    </source>
</evidence>
<dbReference type="Proteomes" id="UP001234297">
    <property type="component" value="Chromosome 9"/>
</dbReference>
<dbReference type="EMBL" id="CM056817">
    <property type="protein sequence ID" value="KAJ8619552.1"/>
    <property type="molecule type" value="Genomic_DNA"/>
</dbReference>
<reference evidence="1 2" key="1">
    <citation type="journal article" date="2022" name="Hortic Res">
        <title>A haplotype resolved chromosomal level avocado genome allows analysis of novel avocado genes.</title>
        <authorList>
            <person name="Nath O."/>
            <person name="Fletcher S.J."/>
            <person name="Hayward A."/>
            <person name="Shaw L.M."/>
            <person name="Masouleh A.K."/>
            <person name="Furtado A."/>
            <person name="Henry R.J."/>
            <person name="Mitter N."/>
        </authorList>
    </citation>
    <scope>NUCLEOTIDE SEQUENCE [LARGE SCALE GENOMIC DNA]</scope>
    <source>
        <strain evidence="2">cv. Hass</strain>
    </source>
</reference>
<protein>
    <submittedName>
        <fullName evidence="1">Uncharacterized protein</fullName>
    </submittedName>
</protein>